<dbReference type="OrthoDB" id="9807890at2"/>
<evidence type="ECO:0000313" key="2">
    <source>
        <dbReference type="EMBL" id="AGT10190.1"/>
    </source>
</evidence>
<dbReference type="Proteomes" id="UP000015480">
    <property type="component" value="Chromosome"/>
</dbReference>
<dbReference type="STRING" id="1367847.JCM7686_3154"/>
<dbReference type="PANTHER" id="PTHR42850">
    <property type="entry name" value="METALLOPHOSPHOESTERASE"/>
    <property type="match status" value="1"/>
</dbReference>
<dbReference type="AlphaFoldDB" id="S5Y366"/>
<dbReference type="InterPro" id="IPR050126">
    <property type="entry name" value="Ap4A_hydrolase"/>
</dbReference>
<name>S5Y366_PARAH</name>
<dbReference type="GO" id="GO:0008803">
    <property type="term" value="F:bis(5'-nucleosyl)-tetraphosphatase (symmetrical) activity"/>
    <property type="evidence" value="ECO:0007669"/>
    <property type="project" value="TreeGrafter"/>
</dbReference>
<dbReference type="HOGENOM" id="CLU_023125_4_1_5"/>
<keyword evidence="2" id="KW-0378">Hydrolase</keyword>
<protein>
    <submittedName>
        <fullName evidence="2">Serine/threonine protein phosphatase 1</fullName>
        <ecNumber evidence="2">3.1.3.16</ecNumber>
    </submittedName>
</protein>
<dbReference type="GO" id="GO:0004722">
    <property type="term" value="F:protein serine/threonine phosphatase activity"/>
    <property type="evidence" value="ECO:0007669"/>
    <property type="project" value="UniProtKB-EC"/>
</dbReference>
<sequence>MPVFAIGDIHGELEMLRAAHRRIERIAGRDAEIVHVGDLLDRGPDSRGVVDYLRDGQLAGRNWVVVKGNHDRFLPKFILEPEWIDPSLTSGRHWIDHDALGAPATLASYGVDIEGPRWTLHERTLQAVPREHIDWLTNLPLWHLRPEALFVHAGIRPGVDLGDQIEQDLVWIRPEFLNDPRDHGILVVHGHTPVKTVEHHGNRLAIDTGAVFGGTLSAVEISDEAVHLVTEDGRAPILPLTKGR</sequence>
<dbReference type="EMBL" id="CP006650">
    <property type="protein sequence ID" value="AGT10190.1"/>
    <property type="molecule type" value="Genomic_DNA"/>
</dbReference>
<dbReference type="GO" id="GO:0110154">
    <property type="term" value="P:RNA decapping"/>
    <property type="evidence" value="ECO:0007669"/>
    <property type="project" value="TreeGrafter"/>
</dbReference>
<dbReference type="RefSeq" id="WP_020951827.1">
    <property type="nucleotide sequence ID" value="NC_022041.1"/>
</dbReference>
<feature type="domain" description="Calcineurin-like phosphoesterase" evidence="1">
    <location>
        <begin position="1"/>
        <end position="202"/>
    </location>
</feature>
<dbReference type="eggNOG" id="COG0639">
    <property type="taxonomic scope" value="Bacteria"/>
</dbReference>
<dbReference type="PATRIC" id="fig|1367847.3.peg.3180"/>
<accession>S5Y366</accession>
<dbReference type="KEGG" id="pami:JCM7686_3154"/>
<dbReference type="GO" id="GO:0005737">
    <property type="term" value="C:cytoplasm"/>
    <property type="evidence" value="ECO:0007669"/>
    <property type="project" value="TreeGrafter"/>
</dbReference>
<dbReference type="Pfam" id="PF00149">
    <property type="entry name" value="Metallophos"/>
    <property type="match status" value="1"/>
</dbReference>
<dbReference type="InterPro" id="IPR029052">
    <property type="entry name" value="Metallo-depent_PP-like"/>
</dbReference>
<dbReference type="SUPFAM" id="SSF56300">
    <property type="entry name" value="Metallo-dependent phosphatases"/>
    <property type="match status" value="1"/>
</dbReference>
<dbReference type="PANTHER" id="PTHR42850:SF4">
    <property type="entry name" value="ZINC-DEPENDENT ENDOPOLYPHOSPHATASE"/>
    <property type="match status" value="1"/>
</dbReference>
<proteinExistence type="predicted"/>
<dbReference type="InterPro" id="IPR004843">
    <property type="entry name" value="Calcineurin-like_PHP"/>
</dbReference>
<gene>
    <name evidence="2" type="ORF">JCM7686_3154</name>
</gene>
<evidence type="ECO:0000259" key="1">
    <source>
        <dbReference type="Pfam" id="PF00149"/>
    </source>
</evidence>
<dbReference type="Gene3D" id="3.60.21.10">
    <property type="match status" value="1"/>
</dbReference>
<dbReference type="EC" id="3.1.3.16" evidence="2"/>
<evidence type="ECO:0000313" key="3">
    <source>
        <dbReference type="Proteomes" id="UP000015480"/>
    </source>
</evidence>
<reference evidence="2 3" key="1">
    <citation type="journal article" date="2014" name="BMC Genomics">
        <title>Architecture and functions of a multipartite genome of the methylotrophic bacterium Paracoccus aminophilus JCM 7686, containing primary and secondary chromids.</title>
        <authorList>
            <person name="Dziewit L."/>
            <person name="Czarnecki J."/>
            <person name="Wibberg D."/>
            <person name="Radlinska M."/>
            <person name="Mrozek P."/>
            <person name="Szymczak M."/>
            <person name="Schluter A."/>
            <person name="Puhler A."/>
            <person name="Bartosik D."/>
        </authorList>
    </citation>
    <scope>NUCLEOTIDE SEQUENCE [LARGE SCALE GENOMIC DNA]</scope>
    <source>
        <strain evidence="2">JCM 7686</strain>
    </source>
</reference>
<keyword evidence="3" id="KW-1185">Reference proteome</keyword>
<organism evidence="2 3">
    <name type="scientific">Paracoccus aminophilus JCM 7686</name>
    <dbReference type="NCBI Taxonomy" id="1367847"/>
    <lineage>
        <taxon>Bacteria</taxon>
        <taxon>Pseudomonadati</taxon>
        <taxon>Pseudomonadota</taxon>
        <taxon>Alphaproteobacteria</taxon>
        <taxon>Rhodobacterales</taxon>
        <taxon>Paracoccaceae</taxon>
        <taxon>Paracoccus</taxon>
    </lineage>
</organism>